<evidence type="ECO:0000313" key="1">
    <source>
        <dbReference type="EMBL" id="KAJ9069228.1"/>
    </source>
</evidence>
<evidence type="ECO:0000313" key="2">
    <source>
        <dbReference type="Proteomes" id="UP001165960"/>
    </source>
</evidence>
<accession>A0ACC2T3P2</accession>
<gene>
    <name evidence="1" type="ORF">DSO57_1020673</name>
</gene>
<protein>
    <submittedName>
        <fullName evidence="1">Uncharacterized protein</fullName>
    </submittedName>
</protein>
<sequence>MMFYPIVGFLHISPQLDRVCATAVIQKSNLDNVAQMATAAVENSTFEAASLITLEKILRQLWAQKPPIESETEFTGGIHLHLQ</sequence>
<comment type="caution">
    <text evidence="1">The sequence shown here is derived from an EMBL/GenBank/DDBJ whole genome shotgun (WGS) entry which is preliminary data.</text>
</comment>
<proteinExistence type="predicted"/>
<dbReference type="Proteomes" id="UP001165960">
    <property type="component" value="Unassembled WGS sequence"/>
</dbReference>
<organism evidence="1 2">
    <name type="scientific">Entomophthora muscae</name>
    <dbReference type="NCBI Taxonomy" id="34485"/>
    <lineage>
        <taxon>Eukaryota</taxon>
        <taxon>Fungi</taxon>
        <taxon>Fungi incertae sedis</taxon>
        <taxon>Zoopagomycota</taxon>
        <taxon>Entomophthoromycotina</taxon>
        <taxon>Entomophthoromycetes</taxon>
        <taxon>Entomophthorales</taxon>
        <taxon>Entomophthoraceae</taxon>
        <taxon>Entomophthora</taxon>
    </lineage>
</organism>
<dbReference type="EMBL" id="QTSX02003648">
    <property type="protein sequence ID" value="KAJ9069228.1"/>
    <property type="molecule type" value="Genomic_DNA"/>
</dbReference>
<keyword evidence="2" id="KW-1185">Reference proteome</keyword>
<reference evidence="1" key="1">
    <citation type="submission" date="2022-04" db="EMBL/GenBank/DDBJ databases">
        <title>Genome of the entomopathogenic fungus Entomophthora muscae.</title>
        <authorList>
            <person name="Elya C."/>
            <person name="Lovett B.R."/>
            <person name="Lee E."/>
            <person name="Macias A.M."/>
            <person name="Hajek A.E."/>
            <person name="De Bivort B.L."/>
            <person name="Kasson M.T."/>
            <person name="De Fine Licht H.H."/>
            <person name="Stajich J.E."/>
        </authorList>
    </citation>
    <scope>NUCLEOTIDE SEQUENCE</scope>
    <source>
        <strain evidence="1">Berkeley</strain>
    </source>
</reference>
<name>A0ACC2T3P2_9FUNG</name>